<dbReference type="OrthoDB" id="6270533at2759"/>
<keyword evidence="1" id="KW-0812">Transmembrane</keyword>
<name>A0A8S9YJP0_9TREM</name>
<feature type="transmembrane region" description="Helical" evidence="1">
    <location>
        <begin position="555"/>
        <end position="579"/>
    </location>
</feature>
<protein>
    <recommendedName>
        <fullName evidence="2">Reverse transcriptase domain-containing protein</fullName>
    </recommendedName>
</protein>
<sequence>MGRAFLSGNSRRLFPPIHGCTAHRLSVIKTIRGKGGLLIINQSRRLDSEERTGFRSSRWCVDHIFTLRRILERRHSYRQPTVVVLLNLKPAFDSVARNVLWSSLLRKGVPGEYVNLLGSLYAHFASRLNVYEQLSRSFITSSGVRLGCPISPLLFSFTMEEILEGAFKESSELDVELLSGARLTDLEYADNIVLLNPSAEGMWTMLNKNMENLLPLLEMGFEMRHLERAYMCGYRTVEEAVAYLAGDLSGSSTEKSPDRLVLRIPNAAAACTSMFTPTRPFHVNLVDQHLASVEKSDLALDESGSSQSPVMAGYGKLDEAFAFQQAEAHKCAADMKSDRIARLRERELLLAEIQAEKESRRWRQPIYNHPNTIDESVTTVVSQTNDTKMASDQLRIRVFPIGSSTDPILLVLSRSAIYADLLSAVQQSVLSNYLLWTNANVDSGSSDITHLDEHLRSLRVTDECVQLIVNTWPRQTLPHCSSLSPSSSSTVTQSDVYLTQSLLDLGLIDGISVHVRHCGACIFAGFLCVTTISCGNVTLFFRFAHFRHVFRNVQFDSLILSVFNFGCNFLISSVPLVFIDFYITSFTNDVCA</sequence>
<keyword evidence="1" id="KW-1133">Transmembrane helix</keyword>
<dbReference type="AlphaFoldDB" id="A0A8S9YJP0"/>
<proteinExistence type="predicted"/>
<dbReference type="Proteomes" id="UP000822476">
    <property type="component" value="Unassembled WGS sequence"/>
</dbReference>
<keyword evidence="1" id="KW-0472">Membrane</keyword>
<dbReference type="PANTHER" id="PTHR47027">
    <property type="entry name" value="REVERSE TRANSCRIPTASE DOMAIN-CONTAINING PROTEIN"/>
    <property type="match status" value="1"/>
</dbReference>
<dbReference type="EMBL" id="JTDE01006289">
    <property type="protein sequence ID" value="KAF7244531.1"/>
    <property type="molecule type" value="Genomic_DNA"/>
</dbReference>
<dbReference type="InterPro" id="IPR000477">
    <property type="entry name" value="RT_dom"/>
</dbReference>
<evidence type="ECO:0000256" key="1">
    <source>
        <dbReference type="SAM" id="Phobius"/>
    </source>
</evidence>
<evidence type="ECO:0000259" key="2">
    <source>
        <dbReference type="PROSITE" id="PS50878"/>
    </source>
</evidence>
<evidence type="ECO:0000313" key="3">
    <source>
        <dbReference type="EMBL" id="KAF7244531.1"/>
    </source>
</evidence>
<organism evidence="3 4">
    <name type="scientific">Paragonimus skrjabini miyazakii</name>
    <dbReference type="NCBI Taxonomy" id="59628"/>
    <lineage>
        <taxon>Eukaryota</taxon>
        <taxon>Metazoa</taxon>
        <taxon>Spiralia</taxon>
        <taxon>Lophotrochozoa</taxon>
        <taxon>Platyhelminthes</taxon>
        <taxon>Trematoda</taxon>
        <taxon>Digenea</taxon>
        <taxon>Plagiorchiida</taxon>
        <taxon>Troglotremata</taxon>
        <taxon>Troglotrematidae</taxon>
        <taxon>Paragonimus</taxon>
    </lineage>
</organism>
<dbReference type="PROSITE" id="PS50878">
    <property type="entry name" value="RT_POL"/>
    <property type="match status" value="1"/>
</dbReference>
<accession>A0A8S9YJP0</accession>
<keyword evidence="4" id="KW-1185">Reference proteome</keyword>
<comment type="caution">
    <text evidence="3">The sequence shown here is derived from an EMBL/GenBank/DDBJ whole genome shotgun (WGS) entry which is preliminary data.</text>
</comment>
<dbReference type="PANTHER" id="PTHR47027:SF20">
    <property type="entry name" value="REVERSE TRANSCRIPTASE-LIKE PROTEIN WITH RNA-DIRECTED DNA POLYMERASE DOMAIN"/>
    <property type="match status" value="1"/>
</dbReference>
<reference evidence="3" key="1">
    <citation type="submission" date="2019-07" db="EMBL/GenBank/DDBJ databases">
        <title>Annotation for the trematode Paragonimus miyazaki's.</title>
        <authorList>
            <person name="Choi Y.-J."/>
        </authorList>
    </citation>
    <scope>NUCLEOTIDE SEQUENCE</scope>
    <source>
        <strain evidence="3">Japan</strain>
    </source>
</reference>
<evidence type="ECO:0000313" key="4">
    <source>
        <dbReference type="Proteomes" id="UP000822476"/>
    </source>
</evidence>
<dbReference type="Pfam" id="PF00078">
    <property type="entry name" value="RVT_1"/>
    <property type="match status" value="1"/>
</dbReference>
<feature type="transmembrane region" description="Helical" evidence="1">
    <location>
        <begin position="522"/>
        <end position="543"/>
    </location>
</feature>
<gene>
    <name evidence="3" type="ORF">EG68_10488</name>
</gene>
<feature type="domain" description="Reverse transcriptase" evidence="2">
    <location>
        <begin position="1"/>
        <end position="248"/>
    </location>
</feature>